<evidence type="ECO:0000256" key="2">
    <source>
        <dbReference type="ARBA" id="ARBA00008873"/>
    </source>
</evidence>
<evidence type="ECO:0000313" key="12">
    <source>
        <dbReference type="EMBL" id="CAK1232677.1"/>
    </source>
</evidence>
<feature type="transmembrane region" description="Helical" evidence="9">
    <location>
        <begin position="216"/>
        <end position="236"/>
    </location>
</feature>
<comment type="similarity">
    <text evidence="2">Belongs to the cation diffusion facilitator (CDF) transporter (TC 2.A.4) family. SLC30A subfamily.</text>
</comment>
<dbReference type="InterPro" id="IPR036837">
    <property type="entry name" value="Cation_efflux_CTD_sf"/>
</dbReference>
<evidence type="ECO:0000259" key="11">
    <source>
        <dbReference type="Pfam" id="PF16916"/>
    </source>
</evidence>
<feature type="region of interest" description="Disordered" evidence="8">
    <location>
        <begin position="1"/>
        <end position="37"/>
    </location>
</feature>
<organism evidence="12 13">
    <name type="scientific">Fructobacillus fructosus</name>
    <dbReference type="NCBI Taxonomy" id="1631"/>
    <lineage>
        <taxon>Bacteria</taxon>
        <taxon>Bacillati</taxon>
        <taxon>Bacillota</taxon>
        <taxon>Bacilli</taxon>
        <taxon>Lactobacillales</taxon>
        <taxon>Lactobacillaceae</taxon>
        <taxon>Fructobacillus</taxon>
    </lineage>
</organism>
<dbReference type="Gene3D" id="1.20.1510.10">
    <property type="entry name" value="Cation efflux protein transmembrane domain"/>
    <property type="match status" value="1"/>
</dbReference>
<dbReference type="PANTHER" id="PTHR11562:SF17">
    <property type="entry name" value="RE54080P-RELATED"/>
    <property type="match status" value="1"/>
</dbReference>
<dbReference type="Pfam" id="PF16916">
    <property type="entry name" value="ZT_dimer"/>
    <property type="match status" value="1"/>
</dbReference>
<feature type="transmembrane region" description="Helical" evidence="9">
    <location>
        <begin position="105"/>
        <end position="126"/>
    </location>
</feature>
<evidence type="ECO:0000256" key="8">
    <source>
        <dbReference type="SAM" id="MobiDB-lite"/>
    </source>
</evidence>
<evidence type="ECO:0000256" key="1">
    <source>
        <dbReference type="ARBA" id="ARBA00004141"/>
    </source>
</evidence>
<keyword evidence="13" id="KW-1185">Reference proteome</keyword>
<keyword evidence="5 9" id="KW-1133">Transmembrane helix</keyword>
<dbReference type="InterPro" id="IPR002524">
    <property type="entry name" value="Cation_efflux"/>
</dbReference>
<dbReference type="SUPFAM" id="SSF160240">
    <property type="entry name" value="Cation efflux protein cytoplasmic domain-like"/>
    <property type="match status" value="1"/>
</dbReference>
<dbReference type="EMBL" id="CAUZLR010000002">
    <property type="protein sequence ID" value="CAK1232677.1"/>
    <property type="molecule type" value="Genomic_DNA"/>
</dbReference>
<dbReference type="InterPro" id="IPR050681">
    <property type="entry name" value="CDF/SLC30A"/>
</dbReference>
<evidence type="ECO:0000256" key="4">
    <source>
        <dbReference type="ARBA" id="ARBA00022692"/>
    </source>
</evidence>
<evidence type="ECO:0000256" key="9">
    <source>
        <dbReference type="SAM" id="Phobius"/>
    </source>
</evidence>
<dbReference type="Pfam" id="PF01545">
    <property type="entry name" value="Cation_efflux"/>
    <property type="match status" value="1"/>
</dbReference>
<evidence type="ECO:0000256" key="3">
    <source>
        <dbReference type="ARBA" id="ARBA00022448"/>
    </source>
</evidence>
<dbReference type="SUPFAM" id="SSF161111">
    <property type="entry name" value="Cation efflux protein transmembrane domain-like"/>
    <property type="match status" value="1"/>
</dbReference>
<feature type="compositionally biased region" description="Polar residues" evidence="8">
    <location>
        <begin position="1"/>
        <end position="20"/>
    </location>
</feature>
<evidence type="ECO:0000256" key="5">
    <source>
        <dbReference type="ARBA" id="ARBA00022989"/>
    </source>
</evidence>
<sequence>MSTQEGAPRQTAASNETVQQKENHLHHHDHTQGGQPSQKPYLIGISLNLIFVLSELIFAKLAHSTALFADAFHNLSDVLALVIAWLAVLVFGIKATRSKTYGWHNVSILASIFNTVLLLFAVGTILVEGVNDLLNPAGIHTNGLMITVVAAIGIVVNVSTALLFKASGVPDEHGHSHHHDQDLNAKTAYIHLLSDAGVSIGVILAGWLINLTGWQIIDPIVSLLIGLIILLTAWPVMKETVNLAINGVPDTIDEDAIYDYLAKKEGVVSLHDLHIWPLSTTETALTVHLALSDEALRGDHGQKELHDIETALKETFGISHVTIQIEGQQHEENCNTI</sequence>
<feature type="transmembrane region" description="Helical" evidence="9">
    <location>
        <begin position="41"/>
        <end position="59"/>
    </location>
</feature>
<accession>A0ABN9YQ63</accession>
<dbReference type="InterPro" id="IPR058533">
    <property type="entry name" value="Cation_efflux_TM"/>
</dbReference>
<keyword evidence="4 9" id="KW-0812">Transmembrane</keyword>
<evidence type="ECO:0000256" key="7">
    <source>
        <dbReference type="ARBA" id="ARBA00023136"/>
    </source>
</evidence>
<feature type="transmembrane region" description="Helical" evidence="9">
    <location>
        <begin position="188"/>
        <end position="210"/>
    </location>
</feature>
<keyword evidence="6" id="KW-0406">Ion transport</keyword>
<proteinExistence type="inferred from homology"/>
<evidence type="ECO:0000259" key="10">
    <source>
        <dbReference type="Pfam" id="PF01545"/>
    </source>
</evidence>
<dbReference type="RefSeq" id="WP_338345946.1">
    <property type="nucleotide sequence ID" value="NZ_CAUZLR010000002.1"/>
</dbReference>
<dbReference type="InterPro" id="IPR027470">
    <property type="entry name" value="Cation_efflux_CTD"/>
</dbReference>
<gene>
    <name evidence="12" type="ORF">R54839_PPFHFPJH_00512</name>
</gene>
<evidence type="ECO:0000256" key="6">
    <source>
        <dbReference type="ARBA" id="ARBA00023065"/>
    </source>
</evidence>
<keyword evidence="3" id="KW-0813">Transport</keyword>
<feature type="domain" description="Cation efflux protein cytoplasmic" evidence="11">
    <location>
        <begin position="249"/>
        <end position="326"/>
    </location>
</feature>
<comment type="caution">
    <text evidence="12">The sequence shown here is derived from an EMBL/GenBank/DDBJ whole genome shotgun (WGS) entry which is preliminary data.</text>
</comment>
<evidence type="ECO:0000313" key="13">
    <source>
        <dbReference type="Proteomes" id="UP001314261"/>
    </source>
</evidence>
<dbReference type="PANTHER" id="PTHR11562">
    <property type="entry name" value="CATION EFFLUX PROTEIN/ ZINC TRANSPORTER"/>
    <property type="match status" value="1"/>
</dbReference>
<keyword evidence="7 9" id="KW-0472">Membrane</keyword>
<feature type="transmembrane region" description="Helical" evidence="9">
    <location>
        <begin position="71"/>
        <end position="93"/>
    </location>
</feature>
<dbReference type="Proteomes" id="UP001314261">
    <property type="component" value="Unassembled WGS sequence"/>
</dbReference>
<comment type="subcellular location">
    <subcellularLocation>
        <location evidence="1">Membrane</location>
        <topology evidence="1">Multi-pass membrane protein</topology>
    </subcellularLocation>
</comment>
<protein>
    <submittedName>
        <fullName evidence="12">Co/Zn/Cd efflux system component (CzcD)</fullName>
    </submittedName>
</protein>
<reference evidence="12 13" key="1">
    <citation type="submission" date="2023-10" db="EMBL/GenBank/DDBJ databases">
        <authorList>
            <person name="Botero Cardona J."/>
        </authorList>
    </citation>
    <scope>NUCLEOTIDE SEQUENCE [LARGE SCALE GENOMIC DNA]</scope>
    <source>
        <strain evidence="12 13">R-54839</strain>
    </source>
</reference>
<name>A0ABN9YQ63_9LACO</name>
<feature type="transmembrane region" description="Helical" evidence="9">
    <location>
        <begin position="146"/>
        <end position="167"/>
    </location>
</feature>
<dbReference type="NCBIfam" id="TIGR01297">
    <property type="entry name" value="CDF"/>
    <property type="match status" value="1"/>
</dbReference>
<feature type="domain" description="Cation efflux protein transmembrane" evidence="10">
    <location>
        <begin position="42"/>
        <end position="241"/>
    </location>
</feature>
<dbReference type="InterPro" id="IPR027469">
    <property type="entry name" value="Cation_efflux_TMD_sf"/>
</dbReference>